<name>A0A0H5GN17_YEREN</name>
<protein>
    <submittedName>
        <fullName evidence="1">Uncharacterized protein</fullName>
    </submittedName>
</protein>
<sequence>MANYIDSNILSQSYVHVEPTWLTSFSDKQKEDELQRIKDSITEYAQKRLKFFLYEDIDIEVEFEDGSIKAKITAYGKVCVLLSAINPVGHAISNYPEYREGIKAIISDVSKIGNVVNSEVLFQTKSRSKDEIIRVEARKGIVGSLEKIHNKMTTIENKLVRKDNSPLIIYNDLLDLNKYISELDANLKDKNDRDSISKSLYEGVNGLNLKKGKFKLTDSLSEDMYNNLLAERKIILQNLSKW</sequence>
<dbReference type="RefSeq" id="WP_023160346.1">
    <property type="nucleotide sequence ID" value="NZ_CGBR01000020.1"/>
</dbReference>
<evidence type="ECO:0000313" key="2">
    <source>
        <dbReference type="Proteomes" id="UP000048841"/>
    </source>
</evidence>
<proteinExistence type="predicted"/>
<gene>
    <name evidence="1" type="ORF">ERS137941_02795</name>
</gene>
<organism evidence="1 2">
    <name type="scientific">Yersinia enterocolitica</name>
    <dbReference type="NCBI Taxonomy" id="630"/>
    <lineage>
        <taxon>Bacteria</taxon>
        <taxon>Pseudomonadati</taxon>
        <taxon>Pseudomonadota</taxon>
        <taxon>Gammaproteobacteria</taxon>
        <taxon>Enterobacterales</taxon>
        <taxon>Yersiniaceae</taxon>
        <taxon>Yersinia</taxon>
    </lineage>
</organism>
<reference evidence="1 2" key="1">
    <citation type="submission" date="2015-03" db="EMBL/GenBank/DDBJ databases">
        <authorList>
            <person name="Murphy D."/>
        </authorList>
    </citation>
    <scope>NUCLEOTIDE SEQUENCE [LARGE SCALE GENOMIC DNA]</scope>
    <source>
        <strain evidence="1 2">IP26249</strain>
    </source>
</reference>
<dbReference type="AlphaFoldDB" id="A0A0H5GN17"/>
<dbReference type="EMBL" id="CGBR01000020">
    <property type="protein sequence ID" value="CFQ67040.1"/>
    <property type="molecule type" value="Genomic_DNA"/>
</dbReference>
<accession>A0A0H5GN17</accession>
<evidence type="ECO:0000313" key="1">
    <source>
        <dbReference type="EMBL" id="CFQ67040.1"/>
    </source>
</evidence>
<dbReference type="Proteomes" id="UP000048841">
    <property type="component" value="Unassembled WGS sequence"/>
</dbReference>